<accession>A0A0A0J2W7</accession>
<dbReference type="Proteomes" id="UP000030002">
    <property type="component" value="Unassembled WGS sequence"/>
</dbReference>
<dbReference type="OrthoDB" id="4856898at2"/>
<sequence length="200" mass="21520">MSRHHGYLEFVGGRTLSLPLSSAFSFSTKWREEITAQNSRLYAVPAPPQVAAAFVLQHLLSIPAQIAALAAATGPWEVDLGTIDSPLISCDLADGMYPERLGFLSVKSASADRDTRIAGARTAYRILGNAIADAYEPGVKMSSRQRFGMVDDLWAMAERDARAATGDGWGAVVERQSCCFIYALPGCQECAGCPRLAMTD</sequence>
<keyword evidence="3" id="KW-1185">Reference proteome</keyword>
<dbReference type="InterPro" id="IPR024726">
    <property type="entry name" value="FhuF_C"/>
</dbReference>
<protein>
    <recommendedName>
        <fullName evidence="1">Ferric siderophore reductase C-terminal domain-containing protein</fullName>
    </recommendedName>
</protein>
<dbReference type="AlphaFoldDB" id="A0A0A0J2W7"/>
<proteinExistence type="predicted"/>
<dbReference type="RefSeq" id="WP_035917895.1">
    <property type="nucleotide sequence ID" value="NZ_AVPJ01000014.1"/>
</dbReference>
<evidence type="ECO:0000313" key="2">
    <source>
        <dbReference type="EMBL" id="KGN30999.1"/>
    </source>
</evidence>
<dbReference type="eggNOG" id="ENOG5034989">
    <property type="taxonomic scope" value="Bacteria"/>
</dbReference>
<feature type="domain" description="Ferric siderophore reductase C-terminal" evidence="1">
    <location>
        <begin position="175"/>
        <end position="195"/>
    </location>
</feature>
<dbReference type="EMBL" id="AVPJ01000014">
    <property type="protein sequence ID" value="KGN30999.1"/>
    <property type="molecule type" value="Genomic_DNA"/>
</dbReference>
<gene>
    <name evidence="2" type="ORF">N802_05185</name>
</gene>
<name>A0A0A0J2W7_9MICO</name>
<dbReference type="STRING" id="1385520.N802_05185"/>
<comment type="caution">
    <text evidence="2">The sequence shown here is derived from an EMBL/GenBank/DDBJ whole genome shotgun (WGS) entry which is preliminary data.</text>
</comment>
<dbReference type="GO" id="GO:0051537">
    <property type="term" value="F:2 iron, 2 sulfur cluster binding"/>
    <property type="evidence" value="ECO:0007669"/>
    <property type="project" value="InterPro"/>
</dbReference>
<evidence type="ECO:0000259" key="1">
    <source>
        <dbReference type="Pfam" id="PF11575"/>
    </source>
</evidence>
<reference evidence="2 3" key="1">
    <citation type="submission" date="2013-08" db="EMBL/GenBank/DDBJ databases">
        <title>The genome sequence of Knoellia sinensis.</title>
        <authorList>
            <person name="Zhu W."/>
            <person name="Wang G."/>
        </authorList>
    </citation>
    <scope>NUCLEOTIDE SEQUENCE [LARGE SCALE GENOMIC DNA]</scope>
    <source>
        <strain evidence="2 3">KCTC 19936</strain>
    </source>
</reference>
<dbReference type="Pfam" id="PF11575">
    <property type="entry name" value="FhuF_C"/>
    <property type="match status" value="1"/>
</dbReference>
<organism evidence="2 3">
    <name type="scientific">Knoellia sinensis KCTC 19936</name>
    <dbReference type="NCBI Taxonomy" id="1385520"/>
    <lineage>
        <taxon>Bacteria</taxon>
        <taxon>Bacillati</taxon>
        <taxon>Actinomycetota</taxon>
        <taxon>Actinomycetes</taxon>
        <taxon>Micrococcales</taxon>
        <taxon>Intrasporangiaceae</taxon>
        <taxon>Knoellia</taxon>
    </lineage>
</organism>
<evidence type="ECO:0000313" key="3">
    <source>
        <dbReference type="Proteomes" id="UP000030002"/>
    </source>
</evidence>